<dbReference type="AlphaFoldDB" id="M2WAC8"/>
<evidence type="ECO:0000256" key="16">
    <source>
        <dbReference type="ARBA" id="ARBA00048808"/>
    </source>
</evidence>
<reference evidence="22" key="1">
    <citation type="journal article" date="2013" name="Science">
        <title>Gene transfer from bacteria and archaea facilitated evolution of an extremophilic eukaryote.</title>
        <authorList>
            <person name="Schonknecht G."/>
            <person name="Chen W.H."/>
            <person name="Ternes C.M."/>
            <person name="Barbier G.G."/>
            <person name="Shrestha R.P."/>
            <person name="Stanke M."/>
            <person name="Brautigam A."/>
            <person name="Baker B.J."/>
            <person name="Banfield J.F."/>
            <person name="Garavito R.M."/>
            <person name="Carr K."/>
            <person name="Wilkerson C."/>
            <person name="Rensing S.A."/>
            <person name="Gagneul D."/>
            <person name="Dickenson N.E."/>
            <person name="Oesterhelt C."/>
            <person name="Lercher M.J."/>
            <person name="Weber A.P."/>
        </authorList>
    </citation>
    <scope>NUCLEOTIDE SEQUENCE [LARGE SCALE GENOMIC DNA]</scope>
    <source>
        <strain evidence="22">074W</strain>
    </source>
</reference>
<feature type="transmembrane region" description="Helical" evidence="20">
    <location>
        <begin position="136"/>
        <end position="155"/>
    </location>
</feature>
<dbReference type="GO" id="GO:0005737">
    <property type="term" value="C:cytoplasm"/>
    <property type="evidence" value="ECO:0007669"/>
    <property type="project" value="UniProtKB-SubCell"/>
</dbReference>
<dbReference type="SUPFAM" id="SSF53383">
    <property type="entry name" value="PLP-dependent transferases"/>
    <property type="match status" value="1"/>
</dbReference>
<evidence type="ECO:0000256" key="20">
    <source>
        <dbReference type="SAM" id="Phobius"/>
    </source>
</evidence>
<dbReference type="Gene3D" id="3.40.640.10">
    <property type="entry name" value="Type I PLP-dependent aspartate aminotransferase-like (Major domain)"/>
    <property type="match status" value="1"/>
</dbReference>
<evidence type="ECO:0000256" key="18">
    <source>
        <dbReference type="PIRSR" id="PIRSR017689-1"/>
    </source>
</evidence>
<evidence type="ECO:0000256" key="8">
    <source>
        <dbReference type="ARBA" id="ARBA00022679"/>
    </source>
</evidence>
<feature type="binding site" evidence="18">
    <location>
        <position position="490"/>
    </location>
    <ligand>
        <name>tRNA</name>
        <dbReference type="ChEBI" id="CHEBI:17843"/>
    </ligand>
</feature>
<feature type="binding site" evidence="18">
    <location>
        <position position="98"/>
    </location>
    <ligand>
        <name>substrate</name>
    </ligand>
</feature>
<dbReference type="GeneID" id="17091381"/>
<dbReference type="Gramene" id="EME32836">
    <property type="protein sequence ID" value="EME32836"/>
    <property type="gene ID" value="Gasu_01910"/>
</dbReference>
<comment type="function">
    <text evidence="2 17">Converts O-phosphoseryl-tRNA(Sec) to selenocysteinyl-tRNA(Sec) required for selenoprotein biosynthesis.</text>
</comment>
<evidence type="ECO:0000256" key="12">
    <source>
        <dbReference type="ARBA" id="ARBA00023266"/>
    </source>
</evidence>
<keyword evidence="11 17" id="KW-0648">Protein biosynthesis</keyword>
<dbReference type="InterPro" id="IPR019872">
    <property type="entry name" value="Sec-tRNA_Se_transferase"/>
</dbReference>
<sequence>MNEQHFRLAKTLVNDSYMKQAEESRKRREKLIRKLFANRKLPKDGWDEVTIRLFLQEIASMDSNNFIGNVGAGEREARVFSNIVRERNYSLGHGIGRSGDISAIQPKAAGSSLLAKLTECLVLDAIKIAGLESMKAALVVPVATGMAMTLIFLSLRTLKPHATKIILSRIDQKSCIKSIQAAGYESIIVDNHVIQDEARTDIKSISNWLELEADKILCVVSTMSCFAPRAPDDIVTIATLCQTMGKRFLFKLLSNLYIYIYIYIWLNIVWTDVFHIVNNAYGVQSRQSNVWIESASSKGRVDIVVQSTDKNFMVPVGGAVLVAKRVDYLMKVAQIYPGRASAQIHIDLLITLLQMGQSTWRELLRQREELFPVLKNEFSKIAYKYGERLLDTHHNPISMAMTLDQLEAKGFPVEFFGSMLFTRFVSGTRVVARKNNKTKVCGIDFPDGFGAHCTNYPHSYLTAACALGMTRQDIVAFCDRLDQCFQEAYKKLELPKDDTRTFMD</sequence>
<evidence type="ECO:0000256" key="14">
    <source>
        <dbReference type="ARBA" id="ARBA00032048"/>
    </source>
</evidence>
<evidence type="ECO:0000256" key="13">
    <source>
        <dbReference type="ARBA" id="ARBA00030669"/>
    </source>
</evidence>
<comment type="catalytic activity">
    <reaction evidence="16 17">
        <text>O-phospho-L-seryl-tRNA(Sec) + selenophosphate + H2O = L-selenocysteinyl-tRNA(Sec) + 2 phosphate</text>
        <dbReference type="Rhea" id="RHEA:25041"/>
        <dbReference type="Rhea" id="RHEA-COMP:9743"/>
        <dbReference type="Rhea" id="RHEA-COMP:9947"/>
        <dbReference type="ChEBI" id="CHEBI:15377"/>
        <dbReference type="ChEBI" id="CHEBI:16144"/>
        <dbReference type="ChEBI" id="CHEBI:43474"/>
        <dbReference type="ChEBI" id="CHEBI:78551"/>
        <dbReference type="ChEBI" id="CHEBI:78573"/>
        <dbReference type="EC" id="2.9.1.2"/>
    </reaction>
</comment>
<dbReference type="InterPro" id="IPR015421">
    <property type="entry name" value="PyrdxlP-dep_Trfase_major"/>
</dbReference>
<protein>
    <recommendedName>
        <fullName evidence="6 17">O-phosphoseryl-tRNA(Sec) selenium transferase</fullName>
        <ecNumber evidence="5 17">2.9.1.2</ecNumber>
    </recommendedName>
    <alternativeName>
        <fullName evidence="13 17">Selenocysteine synthase</fullName>
    </alternativeName>
    <alternativeName>
        <fullName evidence="14 17">Selenocysteinyl-tRNA(Sec) synthase</fullName>
    </alternativeName>
    <alternativeName>
        <fullName evidence="15 17">Sep-tRNA:Sec-tRNA synthase</fullName>
    </alternativeName>
</protein>
<keyword evidence="10 17" id="KW-0663">Pyridoxal phosphate</keyword>
<evidence type="ECO:0000256" key="3">
    <source>
        <dbReference type="ARBA" id="ARBA00004822"/>
    </source>
</evidence>
<feature type="binding site" evidence="18">
    <location>
        <position position="339"/>
    </location>
    <ligand>
        <name>substrate</name>
    </ligand>
</feature>
<feature type="binding site" evidence="18">
    <location>
        <position position="75"/>
    </location>
    <ligand>
        <name>pyridoxal 5'-phosphate</name>
        <dbReference type="ChEBI" id="CHEBI:597326"/>
    </ligand>
</feature>
<dbReference type="Proteomes" id="UP000030680">
    <property type="component" value="Unassembled WGS sequence"/>
</dbReference>
<proteinExistence type="inferred from homology"/>
<feature type="transmembrane region" description="Helical" evidence="20">
    <location>
        <begin position="256"/>
        <end position="277"/>
    </location>
</feature>
<dbReference type="EC" id="2.9.1.2" evidence="5 17"/>
<dbReference type="Pfam" id="PF05889">
    <property type="entry name" value="SepSecS"/>
    <property type="match status" value="2"/>
</dbReference>
<dbReference type="InterPro" id="IPR008829">
    <property type="entry name" value="SepSecS/SepCysS"/>
</dbReference>
<comment type="subcellular location">
    <subcellularLocation>
        <location evidence="17">Cytoplasm</location>
    </subcellularLocation>
</comment>
<evidence type="ECO:0000256" key="9">
    <source>
        <dbReference type="ARBA" id="ARBA00022884"/>
    </source>
</evidence>
<comment type="similarity">
    <text evidence="4 17">Belongs to the SepSecS family.</text>
</comment>
<dbReference type="PANTHER" id="PTHR12944">
    <property type="entry name" value="SOLUBLE LIVER ANTIGEN/LIVER PANCREAS ANTIGEN"/>
    <property type="match status" value="1"/>
</dbReference>
<dbReference type="GO" id="GO:0001514">
    <property type="term" value="P:selenocysteine incorporation"/>
    <property type="evidence" value="ECO:0007669"/>
    <property type="project" value="TreeGrafter"/>
</dbReference>
<evidence type="ECO:0000256" key="4">
    <source>
        <dbReference type="ARBA" id="ARBA00007037"/>
    </source>
</evidence>
<evidence type="ECO:0000256" key="10">
    <source>
        <dbReference type="ARBA" id="ARBA00022898"/>
    </source>
</evidence>
<dbReference type="EMBL" id="KB454484">
    <property type="protein sequence ID" value="EME32836.1"/>
    <property type="molecule type" value="Genomic_DNA"/>
</dbReference>
<dbReference type="PANTHER" id="PTHR12944:SF2">
    <property type="entry name" value="O-PHOSPHOSERYL-TRNA(SEC) SELENIUM TRANSFERASE"/>
    <property type="match status" value="1"/>
</dbReference>
<evidence type="ECO:0000256" key="15">
    <source>
        <dbReference type="ARBA" id="ARBA00032693"/>
    </source>
</evidence>
<dbReference type="GO" id="GO:0000049">
    <property type="term" value="F:tRNA binding"/>
    <property type="evidence" value="ECO:0007669"/>
    <property type="project" value="UniProtKB-UniRule"/>
</dbReference>
<comment type="pathway">
    <text evidence="3 17">Aminoacyl-tRNA biosynthesis; selenocysteinyl-tRNA(Sec) biosynthesis; selenocysteinyl-tRNA(Sec) from L-seryl-tRNA(Sec) (archaeal/eukaryal route): step 2/2.</text>
</comment>
<evidence type="ECO:0000313" key="22">
    <source>
        <dbReference type="Proteomes" id="UP000030680"/>
    </source>
</evidence>
<keyword evidence="9 17" id="KW-0694">RNA-binding</keyword>
<comment type="cofactor">
    <cofactor evidence="1 17 19">
        <name>pyridoxal 5'-phosphate</name>
        <dbReference type="ChEBI" id="CHEBI:597326"/>
    </cofactor>
</comment>
<keyword evidence="17" id="KW-0963">Cytoplasm</keyword>
<keyword evidence="20" id="KW-1133">Transmembrane helix</keyword>
<keyword evidence="22" id="KW-1185">Reference proteome</keyword>
<evidence type="ECO:0000256" key="1">
    <source>
        <dbReference type="ARBA" id="ARBA00001933"/>
    </source>
</evidence>
<dbReference type="STRING" id="130081.M2WAC8"/>
<evidence type="ECO:0000313" key="21">
    <source>
        <dbReference type="EMBL" id="EME32836.1"/>
    </source>
</evidence>
<feature type="site" description="May act as a substrate filter by repelling compounds with a negatively charged alpha-carboxylate" evidence="19">
    <location>
        <position position="74"/>
    </location>
</feature>
<name>M2WAC8_GALSU</name>
<dbReference type="OMA" id="MSHANDY"/>
<feature type="binding site" evidence="18">
    <location>
        <position position="423"/>
    </location>
    <ligand>
        <name>tRNA</name>
        <dbReference type="ChEBI" id="CHEBI:17843"/>
    </ligand>
</feature>
<feature type="binding site" evidence="18">
    <location>
        <position position="97"/>
    </location>
    <ligand>
        <name>substrate</name>
    </ligand>
</feature>
<dbReference type="GO" id="GO:0001717">
    <property type="term" value="P:conversion of seryl-tRNAsec to selenocys-tRNAsec"/>
    <property type="evidence" value="ECO:0007669"/>
    <property type="project" value="UniProtKB-UniRule"/>
</dbReference>
<dbReference type="UniPathway" id="UPA00906">
    <property type="reaction ID" value="UER00898"/>
</dbReference>
<keyword evidence="8 17" id="KW-0808">Transferase</keyword>
<gene>
    <name evidence="21" type="ORF">Gasu_01910</name>
</gene>
<evidence type="ECO:0000256" key="2">
    <source>
        <dbReference type="ARBA" id="ARBA00002552"/>
    </source>
</evidence>
<keyword evidence="20" id="KW-0472">Membrane</keyword>
<keyword evidence="12 17" id="KW-0711">Selenium</keyword>
<evidence type="ECO:0000256" key="5">
    <source>
        <dbReference type="ARBA" id="ARBA00012464"/>
    </source>
</evidence>
<evidence type="ECO:0000256" key="11">
    <source>
        <dbReference type="ARBA" id="ARBA00022917"/>
    </source>
</evidence>
<evidence type="ECO:0000256" key="19">
    <source>
        <dbReference type="PIRSR" id="PIRSR017689-50"/>
    </source>
</evidence>
<evidence type="ECO:0000256" key="7">
    <source>
        <dbReference type="ARBA" id="ARBA00022555"/>
    </source>
</evidence>
<keyword evidence="7 17" id="KW-0820">tRNA-binding</keyword>
<dbReference type="eggNOG" id="KOG3843">
    <property type="taxonomic scope" value="Eukaryota"/>
</dbReference>
<feature type="modified residue" description="N6-(pyridoxal phosphate)lysine" evidence="19">
    <location>
        <position position="310"/>
    </location>
</feature>
<keyword evidence="20" id="KW-0812">Transmembrane</keyword>
<dbReference type="RefSeq" id="XP_005709356.1">
    <property type="nucleotide sequence ID" value="XM_005709299.1"/>
</dbReference>
<organism evidence="21 22">
    <name type="scientific">Galdieria sulphuraria</name>
    <name type="common">Red alga</name>
    <dbReference type="NCBI Taxonomy" id="130081"/>
    <lineage>
        <taxon>Eukaryota</taxon>
        <taxon>Rhodophyta</taxon>
        <taxon>Bangiophyceae</taxon>
        <taxon>Galdieriales</taxon>
        <taxon>Galdieriaceae</taxon>
        <taxon>Galdieria</taxon>
    </lineage>
</organism>
<feature type="binding site" evidence="18">
    <location>
        <position position="105"/>
    </location>
    <ligand>
        <name>substrate</name>
    </ligand>
</feature>
<dbReference type="OrthoDB" id="10263545at2759"/>
<dbReference type="InterPro" id="IPR015424">
    <property type="entry name" value="PyrdxlP-dep_Trfase"/>
</dbReference>
<dbReference type="GO" id="GO:0098621">
    <property type="term" value="F:O-phosphoseryl-tRNA(Sec) selenium transferase activity"/>
    <property type="evidence" value="ECO:0007669"/>
    <property type="project" value="UniProtKB-EC"/>
</dbReference>
<evidence type="ECO:0000256" key="17">
    <source>
        <dbReference type="PIRNR" id="PIRNR017689"/>
    </source>
</evidence>
<dbReference type="NCBIfam" id="TIGR03531">
    <property type="entry name" value="selenium_SpcS"/>
    <property type="match status" value="2"/>
</dbReference>
<evidence type="ECO:0000256" key="6">
    <source>
        <dbReference type="ARBA" id="ARBA00021963"/>
    </source>
</evidence>
<dbReference type="PIRSF" id="PIRSF017689">
    <property type="entry name" value="SepSecS"/>
    <property type="match status" value="1"/>
</dbReference>
<accession>M2WAC8</accession>